<dbReference type="PANTHER" id="PTHR21109:SF22">
    <property type="entry name" value="SMALL RIBOSOMAL SUBUNIT PROTEIN BS21"/>
    <property type="match status" value="1"/>
</dbReference>
<dbReference type="InterPro" id="IPR001911">
    <property type="entry name" value="Ribosomal_bS21"/>
</dbReference>
<dbReference type="RefSeq" id="WP_134760061.1">
    <property type="nucleotide sequence ID" value="NZ_CP038152.1"/>
</dbReference>
<evidence type="ECO:0000313" key="7">
    <source>
        <dbReference type="EMBL" id="QBR04052.1"/>
    </source>
</evidence>
<dbReference type="Pfam" id="PF01165">
    <property type="entry name" value="Ribosomal_S21"/>
    <property type="match status" value="1"/>
</dbReference>
<name>A0A4P7DB77_9BURK</name>
<organism evidence="7 8">
    <name type="scientific">Paraburkholderia pallida</name>
    <dbReference type="NCBI Taxonomy" id="2547399"/>
    <lineage>
        <taxon>Bacteria</taxon>
        <taxon>Pseudomonadati</taxon>
        <taxon>Pseudomonadota</taxon>
        <taxon>Betaproteobacteria</taxon>
        <taxon>Burkholderiales</taxon>
        <taxon>Burkholderiaceae</taxon>
        <taxon>Paraburkholderia</taxon>
    </lineage>
</organism>
<evidence type="ECO:0000256" key="3">
    <source>
        <dbReference type="ARBA" id="ARBA00023274"/>
    </source>
</evidence>
<dbReference type="NCBIfam" id="TIGR00030">
    <property type="entry name" value="S21p"/>
    <property type="match status" value="1"/>
</dbReference>
<dbReference type="AlphaFoldDB" id="A0A4P7DB77"/>
<dbReference type="Proteomes" id="UP000295727">
    <property type="component" value="Plasmid unnamed1"/>
</dbReference>
<sequence length="70" mass="8199">MTTVTLKPDEPVEVALRRFRRAIERTGLIPELRGRTAYEKPTAERKRKKAAAVARLRKQIKRSLPPKKRY</sequence>
<evidence type="ECO:0000256" key="6">
    <source>
        <dbReference type="RuleBase" id="RU000667"/>
    </source>
</evidence>
<keyword evidence="2 5" id="KW-0689">Ribosomal protein</keyword>
<protein>
    <recommendedName>
        <fullName evidence="4 5">Small ribosomal subunit protein bS21</fullName>
    </recommendedName>
</protein>
<proteinExistence type="inferred from homology"/>
<dbReference type="GO" id="GO:0003735">
    <property type="term" value="F:structural constituent of ribosome"/>
    <property type="evidence" value="ECO:0007669"/>
    <property type="project" value="InterPro"/>
</dbReference>
<evidence type="ECO:0000256" key="1">
    <source>
        <dbReference type="ARBA" id="ARBA00006640"/>
    </source>
</evidence>
<evidence type="ECO:0000256" key="4">
    <source>
        <dbReference type="ARBA" id="ARBA00035135"/>
    </source>
</evidence>
<dbReference type="HAMAP" id="MF_00358">
    <property type="entry name" value="Ribosomal_bS21"/>
    <property type="match status" value="1"/>
</dbReference>
<keyword evidence="3 5" id="KW-0687">Ribonucleoprotein</keyword>
<dbReference type="GO" id="GO:0005840">
    <property type="term" value="C:ribosome"/>
    <property type="evidence" value="ECO:0007669"/>
    <property type="project" value="UniProtKB-KW"/>
</dbReference>
<dbReference type="GO" id="GO:0006412">
    <property type="term" value="P:translation"/>
    <property type="evidence" value="ECO:0007669"/>
    <property type="project" value="UniProtKB-UniRule"/>
</dbReference>
<reference evidence="7 8" key="1">
    <citation type="submission" date="2019-03" db="EMBL/GenBank/DDBJ databases">
        <title>Paraburkholderia sp. 7MH5, isolated from subtropical forest soil.</title>
        <authorList>
            <person name="Gao Z.-H."/>
            <person name="Qiu L.-H."/>
        </authorList>
    </citation>
    <scope>NUCLEOTIDE SEQUENCE [LARGE SCALE GENOMIC DNA]</scope>
    <source>
        <strain evidence="7 8">7MH5</strain>
        <plasmid evidence="7 8">unnamed1</plasmid>
    </source>
</reference>
<comment type="similarity">
    <text evidence="1 5 6">Belongs to the bacterial ribosomal protein bS21 family.</text>
</comment>
<accession>A0A4P7DB77</accession>
<dbReference type="PRINTS" id="PR00976">
    <property type="entry name" value="RIBOSOMALS21"/>
</dbReference>
<dbReference type="Gene3D" id="1.20.5.1150">
    <property type="entry name" value="Ribosomal protein S8"/>
    <property type="match status" value="1"/>
</dbReference>
<keyword evidence="7" id="KW-0614">Plasmid</keyword>
<dbReference type="PANTHER" id="PTHR21109">
    <property type="entry name" value="MITOCHONDRIAL 28S RIBOSOMAL PROTEIN S21"/>
    <property type="match status" value="1"/>
</dbReference>
<dbReference type="EMBL" id="CP038152">
    <property type="protein sequence ID" value="QBR04052.1"/>
    <property type="molecule type" value="Genomic_DNA"/>
</dbReference>
<evidence type="ECO:0000256" key="2">
    <source>
        <dbReference type="ARBA" id="ARBA00022980"/>
    </source>
</evidence>
<dbReference type="OrthoDB" id="9799244at2"/>
<evidence type="ECO:0000313" key="8">
    <source>
        <dbReference type="Proteomes" id="UP000295727"/>
    </source>
</evidence>
<gene>
    <name evidence="5 7" type="primary">rpsU</name>
    <name evidence="7" type="ORF">E1956_43490</name>
</gene>
<dbReference type="KEGG" id="ppai:E1956_43490"/>
<keyword evidence="8" id="KW-1185">Reference proteome</keyword>
<dbReference type="InterPro" id="IPR038380">
    <property type="entry name" value="Ribosomal_bS21_sf"/>
</dbReference>
<geneLocation type="plasmid" evidence="7 8">
    <name>unnamed1</name>
</geneLocation>
<dbReference type="GO" id="GO:1990904">
    <property type="term" value="C:ribonucleoprotein complex"/>
    <property type="evidence" value="ECO:0007669"/>
    <property type="project" value="UniProtKB-KW"/>
</dbReference>
<evidence type="ECO:0000256" key="5">
    <source>
        <dbReference type="HAMAP-Rule" id="MF_00358"/>
    </source>
</evidence>